<dbReference type="EnsemblMetazoa" id="AALFPA23_024147.R35999">
    <property type="protein sequence ID" value="AALFPA23_024147.P35999"/>
    <property type="gene ID" value="AALFPA23_024147"/>
</dbReference>
<proteinExistence type="predicted"/>
<protein>
    <recommendedName>
        <fullName evidence="4">3'-5' exonuclease domain-containing protein</fullName>
    </recommendedName>
</protein>
<accession>A0ABM2A3P3</accession>
<dbReference type="InterPro" id="IPR012337">
    <property type="entry name" value="RNaseH-like_sf"/>
</dbReference>
<sequence>MQRISLELGDLLNDPAIVKVDVDSLRDNRFLKSDYNQKVESTLDLWHLVDRCGVSGPYEMAKLAEKKLGVKLDKYWRIRTSNWENTQLSERQIRCAASDAHINIYQPKTWLTTAIGELECFFNQRFRDRFVGSGNSKNQGKTNTLDVSIDTKRTIATRAKPLYDNYLMQA</sequence>
<dbReference type="GeneID" id="134290944"/>
<dbReference type="InterPro" id="IPR036397">
    <property type="entry name" value="RNaseH_sf"/>
</dbReference>
<dbReference type="SUPFAM" id="SSF53098">
    <property type="entry name" value="Ribonuclease H-like"/>
    <property type="match status" value="1"/>
</dbReference>
<evidence type="ECO:0000259" key="4">
    <source>
        <dbReference type="Pfam" id="PF01612"/>
    </source>
</evidence>
<keyword evidence="2" id="KW-0378">Hydrolase</keyword>
<feature type="domain" description="3'-5' exonuclease" evidence="4">
    <location>
        <begin position="8"/>
        <end position="104"/>
    </location>
</feature>
<name>A0ABM2A3P3_AEDAL</name>
<dbReference type="Pfam" id="PF01612">
    <property type="entry name" value="DNA_pol_A_exo1"/>
    <property type="match status" value="1"/>
</dbReference>
<evidence type="ECO:0000313" key="5">
    <source>
        <dbReference type="EnsemblMetazoa" id="AALFPA23_024147.P35999"/>
    </source>
</evidence>
<evidence type="ECO:0000313" key="6">
    <source>
        <dbReference type="Proteomes" id="UP000069940"/>
    </source>
</evidence>
<evidence type="ECO:0000256" key="1">
    <source>
        <dbReference type="ARBA" id="ARBA00022722"/>
    </source>
</evidence>
<keyword evidence="6" id="KW-1185">Reference proteome</keyword>
<keyword evidence="1" id="KW-0540">Nuclease</keyword>
<dbReference type="InterPro" id="IPR002562">
    <property type="entry name" value="3'-5'_exonuclease_dom"/>
</dbReference>
<dbReference type="Proteomes" id="UP000069940">
    <property type="component" value="Unassembled WGS sequence"/>
</dbReference>
<organism evidence="5 6">
    <name type="scientific">Aedes albopictus</name>
    <name type="common">Asian tiger mosquito</name>
    <name type="synonym">Stegomyia albopicta</name>
    <dbReference type="NCBI Taxonomy" id="7160"/>
    <lineage>
        <taxon>Eukaryota</taxon>
        <taxon>Metazoa</taxon>
        <taxon>Ecdysozoa</taxon>
        <taxon>Arthropoda</taxon>
        <taxon>Hexapoda</taxon>
        <taxon>Insecta</taxon>
        <taxon>Pterygota</taxon>
        <taxon>Neoptera</taxon>
        <taxon>Endopterygota</taxon>
        <taxon>Diptera</taxon>
        <taxon>Nematocera</taxon>
        <taxon>Culicoidea</taxon>
        <taxon>Culicidae</taxon>
        <taxon>Culicinae</taxon>
        <taxon>Aedini</taxon>
        <taxon>Aedes</taxon>
        <taxon>Stegomyia</taxon>
    </lineage>
</organism>
<dbReference type="RefSeq" id="XP_062714161.1">
    <property type="nucleotide sequence ID" value="XM_062858177.1"/>
</dbReference>
<keyword evidence="3" id="KW-0269">Exonuclease</keyword>
<dbReference type="PANTHER" id="PTHR13620:SF104">
    <property type="entry name" value="EXONUCLEASE 3'-5' DOMAIN-CONTAINING PROTEIN 2"/>
    <property type="match status" value="1"/>
</dbReference>
<dbReference type="InterPro" id="IPR051132">
    <property type="entry name" value="3-5_Exonuclease_domain"/>
</dbReference>
<reference evidence="6" key="1">
    <citation type="journal article" date="2015" name="Proc. Natl. Acad. Sci. U.S.A.">
        <title>Genome sequence of the Asian Tiger mosquito, Aedes albopictus, reveals insights into its biology, genetics, and evolution.</title>
        <authorList>
            <person name="Chen X.G."/>
            <person name="Jiang X."/>
            <person name="Gu J."/>
            <person name="Xu M."/>
            <person name="Wu Y."/>
            <person name="Deng Y."/>
            <person name="Zhang C."/>
            <person name="Bonizzoni M."/>
            <person name="Dermauw W."/>
            <person name="Vontas J."/>
            <person name="Armbruster P."/>
            <person name="Huang X."/>
            <person name="Yang Y."/>
            <person name="Zhang H."/>
            <person name="He W."/>
            <person name="Peng H."/>
            <person name="Liu Y."/>
            <person name="Wu K."/>
            <person name="Chen J."/>
            <person name="Lirakis M."/>
            <person name="Topalis P."/>
            <person name="Van Leeuwen T."/>
            <person name="Hall A.B."/>
            <person name="Jiang X."/>
            <person name="Thorpe C."/>
            <person name="Mueller R.L."/>
            <person name="Sun C."/>
            <person name="Waterhouse R.M."/>
            <person name="Yan G."/>
            <person name="Tu Z.J."/>
            <person name="Fang X."/>
            <person name="James A.A."/>
        </authorList>
    </citation>
    <scope>NUCLEOTIDE SEQUENCE [LARGE SCALE GENOMIC DNA]</scope>
    <source>
        <strain evidence="6">Foshan</strain>
    </source>
</reference>
<dbReference type="PANTHER" id="PTHR13620">
    <property type="entry name" value="3-5 EXONUCLEASE"/>
    <property type="match status" value="1"/>
</dbReference>
<evidence type="ECO:0000256" key="3">
    <source>
        <dbReference type="ARBA" id="ARBA00022839"/>
    </source>
</evidence>
<evidence type="ECO:0000256" key="2">
    <source>
        <dbReference type="ARBA" id="ARBA00022801"/>
    </source>
</evidence>
<dbReference type="Gene3D" id="3.30.420.10">
    <property type="entry name" value="Ribonuclease H-like superfamily/Ribonuclease H"/>
    <property type="match status" value="1"/>
</dbReference>
<reference evidence="5" key="2">
    <citation type="submission" date="2025-05" db="UniProtKB">
        <authorList>
            <consortium name="EnsemblMetazoa"/>
        </authorList>
    </citation>
    <scope>IDENTIFICATION</scope>
    <source>
        <strain evidence="5">Foshan</strain>
    </source>
</reference>